<feature type="transmembrane region" description="Helical" evidence="1">
    <location>
        <begin position="20"/>
        <end position="41"/>
    </location>
</feature>
<evidence type="ECO:0000313" key="3">
    <source>
        <dbReference type="EMBL" id="KAF9070432.1"/>
    </source>
</evidence>
<reference evidence="3" key="1">
    <citation type="submission" date="2020-11" db="EMBL/GenBank/DDBJ databases">
        <authorList>
            <consortium name="DOE Joint Genome Institute"/>
            <person name="Ahrendt S."/>
            <person name="Riley R."/>
            <person name="Andreopoulos W."/>
            <person name="Labutti K."/>
            <person name="Pangilinan J."/>
            <person name="Ruiz-Duenas F.J."/>
            <person name="Barrasa J.M."/>
            <person name="Sanchez-Garcia M."/>
            <person name="Camarero S."/>
            <person name="Miyauchi S."/>
            <person name="Serrano A."/>
            <person name="Linde D."/>
            <person name="Babiker R."/>
            <person name="Drula E."/>
            <person name="Ayuso-Fernandez I."/>
            <person name="Pacheco R."/>
            <person name="Padilla G."/>
            <person name="Ferreira P."/>
            <person name="Barriuso J."/>
            <person name="Kellner H."/>
            <person name="Castanera R."/>
            <person name="Alfaro M."/>
            <person name="Ramirez L."/>
            <person name="Pisabarro A.G."/>
            <person name="Kuo A."/>
            <person name="Tritt A."/>
            <person name="Lipzen A."/>
            <person name="He G."/>
            <person name="Yan M."/>
            <person name="Ng V."/>
            <person name="Cullen D."/>
            <person name="Martin F."/>
            <person name="Rosso M.-N."/>
            <person name="Henrissat B."/>
            <person name="Hibbett D."/>
            <person name="Martinez A.T."/>
            <person name="Grigoriev I.V."/>
        </authorList>
    </citation>
    <scope>NUCLEOTIDE SEQUENCE</scope>
    <source>
        <strain evidence="3">AH 40177</strain>
    </source>
</reference>
<evidence type="ECO:0000256" key="1">
    <source>
        <dbReference type="SAM" id="Phobius"/>
    </source>
</evidence>
<dbReference type="EMBL" id="JADNRY010000040">
    <property type="protein sequence ID" value="KAF9070432.1"/>
    <property type="molecule type" value="Genomic_DNA"/>
</dbReference>
<keyword evidence="1" id="KW-1133">Transmembrane helix</keyword>
<name>A0A9P5PWK0_9AGAR</name>
<gene>
    <name evidence="3" type="ORF">BDP27DRAFT_1419897</name>
</gene>
<dbReference type="Proteomes" id="UP000772434">
    <property type="component" value="Unassembled WGS sequence"/>
</dbReference>
<keyword evidence="1" id="KW-0812">Transmembrane</keyword>
<dbReference type="AlphaFoldDB" id="A0A9P5PWK0"/>
<dbReference type="Pfam" id="PF20151">
    <property type="entry name" value="DUF6533"/>
    <property type="match status" value="1"/>
</dbReference>
<protein>
    <recommendedName>
        <fullName evidence="2">DUF6533 domain-containing protein</fullName>
    </recommendedName>
</protein>
<keyword evidence="4" id="KW-1185">Reference proteome</keyword>
<evidence type="ECO:0000259" key="2">
    <source>
        <dbReference type="Pfam" id="PF20151"/>
    </source>
</evidence>
<dbReference type="OrthoDB" id="2958007at2759"/>
<evidence type="ECO:0000313" key="4">
    <source>
        <dbReference type="Proteomes" id="UP000772434"/>
    </source>
</evidence>
<feature type="domain" description="DUF6533" evidence="2">
    <location>
        <begin position="22"/>
        <end position="67"/>
    </location>
</feature>
<dbReference type="InterPro" id="IPR045340">
    <property type="entry name" value="DUF6533"/>
</dbReference>
<keyword evidence="1" id="KW-0472">Membrane</keyword>
<comment type="caution">
    <text evidence="3">The sequence shown here is derived from an EMBL/GenBank/DDBJ whole genome shotgun (WGS) entry which is preliminary data.</text>
</comment>
<proteinExistence type="predicted"/>
<accession>A0A9P5PWK0</accession>
<organism evidence="3 4">
    <name type="scientific">Rhodocollybia butyracea</name>
    <dbReference type="NCBI Taxonomy" id="206335"/>
    <lineage>
        <taxon>Eukaryota</taxon>
        <taxon>Fungi</taxon>
        <taxon>Dikarya</taxon>
        <taxon>Basidiomycota</taxon>
        <taxon>Agaricomycotina</taxon>
        <taxon>Agaricomycetes</taxon>
        <taxon>Agaricomycetidae</taxon>
        <taxon>Agaricales</taxon>
        <taxon>Marasmiineae</taxon>
        <taxon>Omphalotaceae</taxon>
        <taxon>Rhodocollybia</taxon>
    </lineage>
</organism>
<sequence length="83" mass="9616">MALSLTPEEVTQFLDGRLLQTYAFVSGVVLFLYDWMLMLPVELDVVWSKKLRPLDVLYIIQRYMPFFDTIGVLFVGKDNVLIA</sequence>